<keyword evidence="1" id="KW-0812">Transmembrane</keyword>
<keyword evidence="1" id="KW-0472">Membrane</keyword>
<feature type="transmembrane region" description="Helical" evidence="1">
    <location>
        <begin position="49"/>
        <end position="67"/>
    </location>
</feature>
<sequence>MDLSGFSLTYLHFGQDSNPLSFFSRTSHLGQNSIHFTFILETNSLFNSAAPSITVFVALMISFSGLLETTRIYNLSVSGCLATTPANWVLGLLSSSSCIIYMTPISPPSIDKFASFLVKFPNSTSIQAKKNLLWI</sequence>
<gene>
    <name evidence="2" type="ORF">ALOHA_HF4000ANIW133C7ctg1g42</name>
</gene>
<protein>
    <submittedName>
        <fullName evidence="2">Uncharacterized protein</fullName>
    </submittedName>
</protein>
<evidence type="ECO:0000256" key="1">
    <source>
        <dbReference type="SAM" id="Phobius"/>
    </source>
</evidence>
<evidence type="ECO:0000313" key="2">
    <source>
        <dbReference type="EMBL" id="ABZ07235.1"/>
    </source>
</evidence>
<reference evidence="2" key="1">
    <citation type="journal article" date="2008" name="ISME J.">
        <title>Genomic patterns of recombination, clonal divergence and environment in marine microbial populations.</title>
        <authorList>
            <person name="Konstantinidis K.T."/>
            <person name="Delong E.F."/>
        </authorList>
    </citation>
    <scope>NUCLEOTIDE SEQUENCE</scope>
</reference>
<proteinExistence type="predicted"/>
<organism evidence="2">
    <name type="scientific">uncultured marine crenarchaeote HF4000_ANIW133C7</name>
    <dbReference type="NCBI Taxonomy" id="455570"/>
    <lineage>
        <taxon>Archaea</taxon>
        <taxon>Nitrososphaerota</taxon>
        <taxon>Nitrososphaeria</taxon>
        <taxon>Nitrosopumilales</taxon>
        <taxon>environmental samples</taxon>
    </lineage>
</organism>
<dbReference type="AlphaFoldDB" id="B3T3S6"/>
<keyword evidence="1" id="KW-1133">Transmembrane helix</keyword>
<dbReference type="EMBL" id="EU016595">
    <property type="protein sequence ID" value="ABZ07235.1"/>
    <property type="molecule type" value="Genomic_DNA"/>
</dbReference>
<name>B3T3S6_9ARCH</name>
<accession>B3T3S6</accession>